<dbReference type="AlphaFoldDB" id="A0AAV3PPN4"/>
<organism evidence="1 2">
    <name type="scientific">Lithospermum erythrorhizon</name>
    <name type="common">Purple gromwell</name>
    <name type="synonym">Lithospermum officinale var. erythrorhizon</name>
    <dbReference type="NCBI Taxonomy" id="34254"/>
    <lineage>
        <taxon>Eukaryota</taxon>
        <taxon>Viridiplantae</taxon>
        <taxon>Streptophyta</taxon>
        <taxon>Embryophyta</taxon>
        <taxon>Tracheophyta</taxon>
        <taxon>Spermatophyta</taxon>
        <taxon>Magnoliopsida</taxon>
        <taxon>eudicotyledons</taxon>
        <taxon>Gunneridae</taxon>
        <taxon>Pentapetalae</taxon>
        <taxon>asterids</taxon>
        <taxon>lamiids</taxon>
        <taxon>Boraginales</taxon>
        <taxon>Boraginaceae</taxon>
        <taxon>Boraginoideae</taxon>
        <taxon>Lithospermeae</taxon>
        <taxon>Lithospermum</taxon>
    </lineage>
</organism>
<protein>
    <submittedName>
        <fullName evidence="1">Uncharacterized protein</fullName>
    </submittedName>
</protein>
<evidence type="ECO:0000313" key="1">
    <source>
        <dbReference type="EMBL" id="GAA0153670.1"/>
    </source>
</evidence>
<sequence>MPGVDKEIAFHKLHVDPSFKPGTPIPRMDSERGHGQEVEQQVENVRKFHEFEYGLPKGLLSFTMFGKVGRRKRHP</sequence>
<evidence type="ECO:0000313" key="2">
    <source>
        <dbReference type="Proteomes" id="UP001454036"/>
    </source>
</evidence>
<name>A0AAV3PPN4_LITER</name>
<reference evidence="1 2" key="1">
    <citation type="submission" date="2024-01" db="EMBL/GenBank/DDBJ databases">
        <title>The complete chloroplast genome sequence of Lithospermum erythrorhizon: insights into the phylogenetic relationship among Boraginaceae species and the maternal lineages of purple gromwells.</title>
        <authorList>
            <person name="Okada T."/>
            <person name="Watanabe K."/>
        </authorList>
    </citation>
    <scope>NUCLEOTIDE SEQUENCE [LARGE SCALE GENOMIC DNA]</scope>
</reference>
<dbReference type="Proteomes" id="UP001454036">
    <property type="component" value="Unassembled WGS sequence"/>
</dbReference>
<dbReference type="EMBL" id="BAABME010018394">
    <property type="protein sequence ID" value="GAA0153670.1"/>
    <property type="molecule type" value="Genomic_DNA"/>
</dbReference>
<gene>
    <name evidence="1" type="ORF">LIER_37719</name>
</gene>
<accession>A0AAV3PPN4</accession>
<proteinExistence type="predicted"/>
<keyword evidence="2" id="KW-1185">Reference proteome</keyword>
<comment type="caution">
    <text evidence="1">The sequence shown here is derived from an EMBL/GenBank/DDBJ whole genome shotgun (WGS) entry which is preliminary data.</text>
</comment>